<keyword evidence="3" id="KW-0862">Zinc</keyword>
<dbReference type="VEuPathDB" id="VectorBase:LDEU003746"/>
<dbReference type="InterPro" id="IPR011011">
    <property type="entry name" value="Znf_FYVE_PHD"/>
</dbReference>
<dbReference type="InterPro" id="IPR052727">
    <property type="entry name" value="Rab4/Rab5_effector"/>
</dbReference>
<dbReference type="SUPFAM" id="SSF140125">
    <property type="entry name" value="Rabenosyn-5 Rab-binding domain-like"/>
    <property type="match status" value="1"/>
</dbReference>
<dbReference type="PROSITE" id="PS50157">
    <property type="entry name" value="ZINC_FINGER_C2H2_2"/>
    <property type="match status" value="1"/>
</dbReference>
<evidence type="ECO:0000256" key="2">
    <source>
        <dbReference type="ARBA" id="ARBA00022771"/>
    </source>
</evidence>
<dbReference type="Gene3D" id="4.10.860.20">
    <property type="entry name" value="Rabenosyn, Rab binding domain"/>
    <property type="match status" value="1"/>
</dbReference>
<dbReference type="PANTHER" id="PTHR13510">
    <property type="entry name" value="FYVE-FINGER-CONTAINING RAB5 EFFECTOR PROTEIN RABENOSYN-5-RELATED"/>
    <property type="match status" value="1"/>
</dbReference>
<dbReference type="InterPro" id="IPR021565">
    <property type="entry name" value="Rbsn_Rab-bd"/>
</dbReference>
<dbReference type="InterPro" id="IPR013083">
    <property type="entry name" value="Znf_RING/FYVE/PHD"/>
</dbReference>
<organism evidence="8 9">
    <name type="scientific">Leptotrombidium deliense</name>
    <dbReference type="NCBI Taxonomy" id="299467"/>
    <lineage>
        <taxon>Eukaryota</taxon>
        <taxon>Metazoa</taxon>
        <taxon>Ecdysozoa</taxon>
        <taxon>Arthropoda</taxon>
        <taxon>Chelicerata</taxon>
        <taxon>Arachnida</taxon>
        <taxon>Acari</taxon>
        <taxon>Acariformes</taxon>
        <taxon>Trombidiformes</taxon>
        <taxon>Prostigmata</taxon>
        <taxon>Anystina</taxon>
        <taxon>Parasitengona</taxon>
        <taxon>Trombiculoidea</taxon>
        <taxon>Trombiculidae</taxon>
        <taxon>Leptotrombidium</taxon>
    </lineage>
</organism>
<evidence type="ECO:0000313" key="9">
    <source>
        <dbReference type="Proteomes" id="UP000288716"/>
    </source>
</evidence>
<feature type="compositionally biased region" description="Low complexity" evidence="5">
    <location>
        <begin position="418"/>
        <end position="436"/>
    </location>
</feature>
<evidence type="ECO:0000256" key="4">
    <source>
        <dbReference type="PROSITE-ProRule" id="PRU00042"/>
    </source>
</evidence>
<dbReference type="InterPro" id="IPR000306">
    <property type="entry name" value="Znf_FYVE"/>
</dbReference>
<name>A0A443SLB4_9ACAR</name>
<evidence type="ECO:0000256" key="1">
    <source>
        <dbReference type="ARBA" id="ARBA00022723"/>
    </source>
</evidence>
<dbReference type="InterPro" id="IPR017455">
    <property type="entry name" value="Znf_FYVE-rel"/>
</dbReference>
<protein>
    <submittedName>
        <fullName evidence="8">Rabenosyn-5-like protein</fullName>
    </submittedName>
</protein>
<keyword evidence="2 4" id="KW-0863">Zinc-finger</keyword>
<dbReference type="InterPro" id="IPR013087">
    <property type="entry name" value="Znf_C2H2_type"/>
</dbReference>
<evidence type="ECO:0000259" key="6">
    <source>
        <dbReference type="PROSITE" id="PS50157"/>
    </source>
</evidence>
<dbReference type="SMART" id="SM00064">
    <property type="entry name" value="FYVE"/>
    <property type="match status" value="1"/>
</dbReference>
<feature type="region of interest" description="Disordered" evidence="5">
    <location>
        <begin position="418"/>
        <end position="446"/>
    </location>
</feature>
<keyword evidence="1" id="KW-0479">Metal-binding</keyword>
<evidence type="ECO:0000256" key="5">
    <source>
        <dbReference type="SAM" id="MobiDB-lite"/>
    </source>
</evidence>
<evidence type="ECO:0000256" key="3">
    <source>
        <dbReference type="ARBA" id="ARBA00022833"/>
    </source>
</evidence>
<dbReference type="PANTHER" id="PTHR13510:SF44">
    <property type="entry name" value="RABENOSYN-5"/>
    <property type="match status" value="1"/>
</dbReference>
<dbReference type="CDD" id="cd15716">
    <property type="entry name" value="FYVE_RBNS5"/>
    <property type="match status" value="1"/>
</dbReference>
<dbReference type="STRING" id="299467.A0A443SLB4"/>
<dbReference type="Gene3D" id="3.30.40.10">
    <property type="entry name" value="Zinc/RING finger domain, C3HC4 (zinc finger)"/>
    <property type="match status" value="1"/>
</dbReference>
<accession>A0A443SLB4</accession>
<dbReference type="PROSITE" id="PS00028">
    <property type="entry name" value="ZINC_FINGER_C2H2_1"/>
    <property type="match status" value="1"/>
</dbReference>
<evidence type="ECO:0000259" key="7">
    <source>
        <dbReference type="PROSITE" id="PS50178"/>
    </source>
</evidence>
<dbReference type="EMBL" id="NCKV01001468">
    <property type="protein sequence ID" value="RWS28292.1"/>
    <property type="molecule type" value="Genomic_DNA"/>
</dbReference>
<dbReference type="Pfam" id="PF11464">
    <property type="entry name" value="Rbsn"/>
    <property type="match status" value="1"/>
</dbReference>
<dbReference type="AlphaFoldDB" id="A0A443SLB4"/>
<gene>
    <name evidence="8" type="ORF">B4U80_04497</name>
</gene>
<comment type="caution">
    <text evidence="8">The sequence shown here is derived from an EMBL/GenBank/DDBJ whole genome shotgun (WGS) entry which is preliminary data.</text>
</comment>
<dbReference type="PROSITE" id="PS50178">
    <property type="entry name" value="ZF_FYVE"/>
    <property type="match status" value="1"/>
</dbReference>
<dbReference type="Proteomes" id="UP000288716">
    <property type="component" value="Unassembled WGS sequence"/>
</dbReference>
<dbReference type="OrthoDB" id="166134at2759"/>
<proteinExistence type="predicted"/>
<feature type="domain" description="FYVE-type" evidence="7">
    <location>
        <begin position="163"/>
        <end position="264"/>
    </location>
</feature>
<dbReference type="Pfam" id="PF01363">
    <property type="entry name" value="FYVE"/>
    <property type="match status" value="1"/>
</dbReference>
<dbReference type="SUPFAM" id="SSF57903">
    <property type="entry name" value="FYVE/PHD zinc finger"/>
    <property type="match status" value="1"/>
</dbReference>
<evidence type="ECO:0000313" key="8">
    <source>
        <dbReference type="EMBL" id="RWS28292.1"/>
    </source>
</evidence>
<reference evidence="8 9" key="1">
    <citation type="journal article" date="2018" name="Gigascience">
        <title>Genomes of trombidid mites reveal novel predicted allergens and laterally-transferred genes associated with secondary metabolism.</title>
        <authorList>
            <person name="Dong X."/>
            <person name="Chaisiri K."/>
            <person name="Xia D."/>
            <person name="Armstrong S.D."/>
            <person name="Fang Y."/>
            <person name="Donnelly M.J."/>
            <person name="Kadowaki T."/>
            <person name="McGarry J.W."/>
            <person name="Darby A.C."/>
            <person name="Makepeace B.L."/>
        </authorList>
    </citation>
    <scope>NUCLEOTIDE SEQUENCE [LARGE SCALE GENOMIC DNA]</scope>
    <source>
        <strain evidence="8">UoL-UT</strain>
    </source>
</reference>
<feature type="domain" description="C2H2-type" evidence="6">
    <location>
        <begin position="25"/>
        <end position="53"/>
    </location>
</feature>
<dbReference type="GO" id="GO:0008270">
    <property type="term" value="F:zinc ion binding"/>
    <property type="evidence" value="ECO:0007669"/>
    <property type="project" value="UniProtKB-KW"/>
</dbReference>
<sequence>MSNPFESSFDNEFNVEDNEQVKEGLLCPFCFTDFKTVVRLQEHFAAVHNDEKEEPKKLSTHLKGFIGKAKKILKSDTFEEVSALEVTPQREPLYYHIWRESQQIGQTFNHFDYFQNIRDSRITRYVIETNKLLIRLDKLMKDAPTDPEKRKQHEKRCVEWVNDADVKLCPNCAKSFNISRRRHHCRLCGGIMCHNCSQFLEFEYATKLISPTNLSADTFLSSPMNSSFNSGLTRRGSNSSLMSMVNSSGEPHIRVCRDCKVLLDRRNQLVEDQVTKPFVTHLYDKLKVILSEADKLVPIYYQMCASLSEGENNYKLRDAQEVRIKLMKVAESIDVISRKISNLDVTNEQQPLSASQLKVQMNIRLMCTQYLRENMLGLPSLPSEEELLKRQERRREEIQQRIEEEKRQALLEAEMALNQQRSLHSSPSSRSMNSLPKVHSSNDLVSPDTGWGPEFTLRSNCDVSNMDPMLVQINIIKNYIKKAREEHKYDEVSILELNLKELEINYMLQQKE</sequence>
<dbReference type="InterPro" id="IPR036531">
    <property type="entry name" value="Rbsn_Rab-bd_sf"/>
</dbReference>
<keyword evidence="9" id="KW-1185">Reference proteome</keyword>